<proteinExistence type="predicted"/>
<dbReference type="Gene3D" id="3.30.70.920">
    <property type="match status" value="1"/>
</dbReference>
<protein>
    <recommendedName>
        <fullName evidence="1">Transcription regulator AsnC/Lrp ligand binding domain-containing protein</fullName>
    </recommendedName>
</protein>
<dbReference type="Proteomes" id="UP000635071">
    <property type="component" value="Unassembled WGS sequence"/>
</dbReference>
<evidence type="ECO:0000313" key="2">
    <source>
        <dbReference type="EMBL" id="GGE05752.1"/>
    </source>
</evidence>
<dbReference type="EMBL" id="BMJM01000003">
    <property type="protein sequence ID" value="GGE05752.1"/>
    <property type="molecule type" value="Genomic_DNA"/>
</dbReference>
<name>A0A916ZN43_9SPHN</name>
<accession>A0A916ZN43</accession>
<keyword evidence="3" id="KW-1185">Reference proteome</keyword>
<comment type="caution">
    <text evidence="2">The sequence shown here is derived from an EMBL/GenBank/DDBJ whole genome shotgun (WGS) entry which is preliminary data.</text>
</comment>
<dbReference type="InterPro" id="IPR011008">
    <property type="entry name" value="Dimeric_a/b-barrel"/>
</dbReference>
<sequence length="86" mass="9760">MQTFFIFVSCRRGQTYTVGRAILKEVPGVKEVSSISGKWDLLVQLAVDEARDVGELINERLAAIEGIRKTKTLVAYYVYNPEDVFF</sequence>
<organism evidence="2 3">
    <name type="scientific">Sandarakinorhabdus glacialis</name>
    <dbReference type="NCBI Taxonomy" id="1614636"/>
    <lineage>
        <taxon>Bacteria</taxon>
        <taxon>Pseudomonadati</taxon>
        <taxon>Pseudomonadota</taxon>
        <taxon>Alphaproteobacteria</taxon>
        <taxon>Sphingomonadales</taxon>
        <taxon>Sphingosinicellaceae</taxon>
        <taxon>Sandarakinorhabdus</taxon>
    </lineage>
</organism>
<evidence type="ECO:0000259" key="1">
    <source>
        <dbReference type="Pfam" id="PF01037"/>
    </source>
</evidence>
<evidence type="ECO:0000313" key="3">
    <source>
        <dbReference type="Proteomes" id="UP000635071"/>
    </source>
</evidence>
<reference evidence="2" key="1">
    <citation type="journal article" date="2014" name="Int. J. Syst. Evol. Microbiol.">
        <title>Complete genome sequence of Corynebacterium casei LMG S-19264T (=DSM 44701T), isolated from a smear-ripened cheese.</title>
        <authorList>
            <consortium name="US DOE Joint Genome Institute (JGI-PGF)"/>
            <person name="Walter F."/>
            <person name="Albersmeier A."/>
            <person name="Kalinowski J."/>
            <person name="Ruckert C."/>
        </authorList>
    </citation>
    <scope>NUCLEOTIDE SEQUENCE</scope>
    <source>
        <strain evidence="2">CGMCC 1.15519</strain>
    </source>
</reference>
<dbReference type="Pfam" id="PF01037">
    <property type="entry name" value="AsnC_trans_reg"/>
    <property type="match status" value="1"/>
</dbReference>
<dbReference type="AlphaFoldDB" id="A0A916ZN43"/>
<dbReference type="RefSeq" id="WP_188761856.1">
    <property type="nucleotide sequence ID" value="NZ_BMJM01000003.1"/>
</dbReference>
<dbReference type="SUPFAM" id="SSF54909">
    <property type="entry name" value="Dimeric alpha+beta barrel"/>
    <property type="match status" value="1"/>
</dbReference>
<feature type="domain" description="Transcription regulator AsnC/Lrp ligand binding" evidence="1">
    <location>
        <begin position="7"/>
        <end position="75"/>
    </location>
</feature>
<reference evidence="2" key="2">
    <citation type="submission" date="2020-09" db="EMBL/GenBank/DDBJ databases">
        <authorList>
            <person name="Sun Q."/>
            <person name="Zhou Y."/>
        </authorList>
    </citation>
    <scope>NUCLEOTIDE SEQUENCE</scope>
    <source>
        <strain evidence="2">CGMCC 1.15519</strain>
    </source>
</reference>
<gene>
    <name evidence="2" type="ORF">GCM10011529_10160</name>
</gene>
<dbReference type="InterPro" id="IPR019887">
    <property type="entry name" value="Tscrpt_reg_AsnC/Lrp_C"/>
</dbReference>